<dbReference type="GO" id="GO:0005759">
    <property type="term" value="C:mitochondrial matrix"/>
    <property type="evidence" value="ECO:0007669"/>
    <property type="project" value="UniProtKB-SubCell"/>
</dbReference>
<dbReference type="SUPFAM" id="SSF53671">
    <property type="entry name" value="Aspartate/ornithine carbamoyltransferase"/>
    <property type="match status" value="1"/>
</dbReference>
<evidence type="ECO:0000256" key="3">
    <source>
        <dbReference type="ARBA" id="ARBA00007805"/>
    </source>
</evidence>
<evidence type="ECO:0000256" key="7">
    <source>
        <dbReference type="ARBA" id="ARBA00022571"/>
    </source>
</evidence>
<evidence type="ECO:0000256" key="15">
    <source>
        <dbReference type="ARBA" id="ARBA00048926"/>
    </source>
</evidence>
<dbReference type="GeneID" id="105308489"/>
<comment type="subcellular location">
    <subcellularLocation>
        <location evidence="1">Mitochondrion matrix</location>
    </subcellularLocation>
</comment>
<keyword evidence="10" id="KW-0809">Transit peptide</keyword>
<dbReference type="PANTHER" id="PTHR45753">
    <property type="entry name" value="ORNITHINE CARBAMOYLTRANSFERASE, MITOCHONDRIAL"/>
    <property type="match status" value="1"/>
</dbReference>
<sequence length="344" mass="38969">MLFNLRILLNNAAFRNGHNFVVRNFRCGQSLQNKEQLKGRDLLTLKNFTGEEIKYMLWLSADLKFRIKQKGEYLPLLQGKTLGMIFEKRSTRTRLSTETGFALLGGHPCFLTTQDIHLGVNESLMDTARVLSSMTDAVLARVYKQSDLDILAKEASIPIINGLSDLYHPIQILADYLTLQVGLFPCTRVKSTNIMMSAAKFGMHIQAATPKGYEPDPNITKLAEQYAKENGTKLSLTNDPLEAARGGNVLITDTWISMGQEEEKKKRFQAFQGYQVTMKTAKLAASDWTFLHCLPRKPEEVDDEVFYSPQSLVFPEAENRKWTIMAVMVSLLTDYSPQLQKPKF</sequence>
<feature type="domain" description="Aspartate/ornithine carbamoyltransferase carbamoyl-P binding" evidence="18">
    <location>
        <begin position="40"/>
        <end position="180"/>
    </location>
</feature>
<dbReference type="InterPro" id="IPR002292">
    <property type="entry name" value="Orn/put_carbamltrans"/>
</dbReference>
<dbReference type="InterPro" id="IPR006132">
    <property type="entry name" value="Asp/Orn_carbamoyltranf_P-bd"/>
</dbReference>
<evidence type="ECO:0000259" key="17">
    <source>
        <dbReference type="Pfam" id="PF00185"/>
    </source>
</evidence>
<comment type="similarity">
    <text evidence="3">Belongs to the aspartate/ornithine carbamoyltransferase superfamily. OTCase family.</text>
</comment>
<evidence type="ECO:0000256" key="13">
    <source>
        <dbReference type="ARBA" id="ARBA00031392"/>
    </source>
</evidence>
<dbReference type="InterPro" id="IPR006130">
    <property type="entry name" value="Asp/Orn_carbamoylTrfase"/>
</dbReference>
<organism evidence="19 20">
    <name type="scientific">Pteropus vampyrus</name>
    <name type="common">Large flying fox</name>
    <dbReference type="NCBI Taxonomy" id="132908"/>
    <lineage>
        <taxon>Eukaryota</taxon>
        <taxon>Metazoa</taxon>
        <taxon>Chordata</taxon>
        <taxon>Craniata</taxon>
        <taxon>Vertebrata</taxon>
        <taxon>Euteleostomi</taxon>
        <taxon>Mammalia</taxon>
        <taxon>Eutheria</taxon>
        <taxon>Laurasiatheria</taxon>
        <taxon>Chiroptera</taxon>
        <taxon>Yinpterochiroptera</taxon>
        <taxon>Pteropodoidea</taxon>
        <taxon>Pteropodidae</taxon>
        <taxon>Pteropodinae</taxon>
        <taxon>Pteropus</taxon>
    </lineage>
</organism>
<keyword evidence="11" id="KW-0496">Mitochondrion</keyword>
<evidence type="ECO:0000256" key="1">
    <source>
        <dbReference type="ARBA" id="ARBA00004305"/>
    </source>
</evidence>
<keyword evidence="8" id="KW-0028">Amino-acid biosynthesis</keyword>
<evidence type="ECO:0000256" key="10">
    <source>
        <dbReference type="ARBA" id="ARBA00022946"/>
    </source>
</evidence>
<dbReference type="Pfam" id="PF00185">
    <property type="entry name" value="OTCace"/>
    <property type="match status" value="1"/>
</dbReference>
<dbReference type="GO" id="GO:0019240">
    <property type="term" value="P:citrulline biosynthetic process"/>
    <property type="evidence" value="ECO:0007669"/>
    <property type="project" value="TreeGrafter"/>
</dbReference>
<dbReference type="KEGG" id="pvp:105308489"/>
<keyword evidence="7" id="KW-0055">Arginine biosynthesis</keyword>
<evidence type="ECO:0000313" key="19">
    <source>
        <dbReference type="Proteomes" id="UP000515202"/>
    </source>
</evidence>
<gene>
    <name evidence="20" type="primary">OTC</name>
</gene>
<evidence type="ECO:0000256" key="11">
    <source>
        <dbReference type="ARBA" id="ARBA00023128"/>
    </source>
</evidence>
<dbReference type="GO" id="GO:0016597">
    <property type="term" value="F:amino acid binding"/>
    <property type="evidence" value="ECO:0007669"/>
    <property type="project" value="InterPro"/>
</dbReference>
<evidence type="ECO:0000256" key="9">
    <source>
        <dbReference type="ARBA" id="ARBA00022679"/>
    </source>
</evidence>
<protein>
    <recommendedName>
        <fullName evidence="12">Ornithine transcarbamylase, mitochondrial</fullName>
        <ecNumber evidence="5">2.1.3.3</ecNumber>
    </recommendedName>
    <alternativeName>
        <fullName evidence="13">Ornithine carbamoyltransferase, mitochondrial</fullName>
    </alternativeName>
</protein>
<evidence type="ECO:0000256" key="2">
    <source>
        <dbReference type="ARBA" id="ARBA00004695"/>
    </source>
</evidence>
<proteinExistence type="inferred from homology"/>
<evidence type="ECO:0000256" key="4">
    <source>
        <dbReference type="ARBA" id="ARBA00011233"/>
    </source>
</evidence>
<evidence type="ECO:0000256" key="5">
    <source>
        <dbReference type="ARBA" id="ARBA00013007"/>
    </source>
</evidence>
<evidence type="ECO:0000256" key="12">
    <source>
        <dbReference type="ARBA" id="ARBA00024094"/>
    </source>
</evidence>
<comment type="catalytic activity">
    <reaction evidence="15">
        <text>carbamoyl phosphate + L-ornithine = L-citrulline + phosphate + H(+)</text>
        <dbReference type="Rhea" id="RHEA:19513"/>
        <dbReference type="ChEBI" id="CHEBI:15378"/>
        <dbReference type="ChEBI" id="CHEBI:43474"/>
        <dbReference type="ChEBI" id="CHEBI:46911"/>
        <dbReference type="ChEBI" id="CHEBI:57743"/>
        <dbReference type="ChEBI" id="CHEBI:58228"/>
        <dbReference type="EC" id="2.1.3.3"/>
    </reaction>
    <physiologicalReaction direction="right-to-left" evidence="15">
        <dbReference type="Rhea" id="RHEA:19515"/>
    </physiologicalReaction>
</comment>
<dbReference type="GO" id="GO:0000050">
    <property type="term" value="P:urea cycle"/>
    <property type="evidence" value="ECO:0007669"/>
    <property type="project" value="UniProtKB-UniPathway"/>
</dbReference>
<feature type="domain" description="Aspartate/ornithine carbamoyltransferase Asp/Orn-binding" evidence="17">
    <location>
        <begin position="194"/>
        <end position="330"/>
    </location>
</feature>
<evidence type="ECO:0000256" key="14">
    <source>
        <dbReference type="ARBA" id="ARBA00045568"/>
    </source>
</evidence>
<dbReference type="PRINTS" id="PR00100">
    <property type="entry name" value="AOTCASE"/>
</dbReference>
<comment type="subunit">
    <text evidence="4">Homotrimer.</text>
</comment>
<name>A0A6P6C236_PTEVA</name>
<dbReference type="Gene3D" id="3.40.50.1370">
    <property type="entry name" value="Aspartate/ornithine carbamoyltransferase"/>
    <property type="match status" value="2"/>
</dbReference>
<accession>A0A6P6C236</accession>
<dbReference type="NCBIfam" id="TIGR00658">
    <property type="entry name" value="orni_carb_tr"/>
    <property type="match status" value="1"/>
</dbReference>
<reference evidence="20" key="1">
    <citation type="submission" date="2025-08" db="UniProtKB">
        <authorList>
            <consortium name="RefSeq"/>
        </authorList>
    </citation>
    <scope>IDENTIFICATION</scope>
    <source>
        <tissue evidence="20">Kidney</tissue>
    </source>
</reference>
<dbReference type="UniPathway" id="UPA00158">
    <property type="reaction ID" value="UER00271"/>
</dbReference>
<dbReference type="PRINTS" id="PR00102">
    <property type="entry name" value="OTCASE"/>
</dbReference>
<evidence type="ECO:0000256" key="8">
    <source>
        <dbReference type="ARBA" id="ARBA00022605"/>
    </source>
</evidence>
<dbReference type="InterPro" id="IPR036901">
    <property type="entry name" value="Asp/Orn_carbamoylTrfase_sf"/>
</dbReference>
<dbReference type="FunFam" id="3.40.50.1370:FF:000009">
    <property type="entry name" value="Ornithine carbamoyltransferase, mitochondrial"/>
    <property type="match status" value="1"/>
</dbReference>
<evidence type="ECO:0000256" key="16">
    <source>
        <dbReference type="RuleBase" id="RU003634"/>
    </source>
</evidence>
<evidence type="ECO:0000259" key="18">
    <source>
        <dbReference type="Pfam" id="PF02729"/>
    </source>
</evidence>
<dbReference type="GO" id="GO:0004585">
    <property type="term" value="F:ornithine carbamoyltransferase activity"/>
    <property type="evidence" value="ECO:0007669"/>
    <property type="project" value="UniProtKB-EC"/>
</dbReference>
<dbReference type="Pfam" id="PF02729">
    <property type="entry name" value="OTCace_N"/>
    <property type="match status" value="1"/>
</dbReference>
<evidence type="ECO:0000313" key="20">
    <source>
        <dbReference type="RefSeq" id="XP_023381377.1"/>
    </source>
</evidence>
<dbReference type="RefSeq" id="XP_023381377.1">
    <property type="nucleotide sequence ID" value="XM_023525609.1"/>
</dbReference>
<dbReference type="AlphaFoldDB" id="A0A6P6C236"/>
<keyword evidence="6" id="KW-0835">Urea cycle</keyword>
<keyword evidence="19" id="KW-1185">Reference proteome</keyword>
<dbReference type="PANTHER" id="PTHR45753:SF3">
    <property type="entry name" value="ORNITHINE TRANSCARBAMYLASE, MITOCHONDRIAL"/>
    <property type="match status" value="1"/>
</dbReference>
<comment type="function">
    <text evidence="14">Catalyzes the second step of the urea cycle, the condensation of carbamoyl phosphate with L-ornithine to form L-citrulline. The urea cycle ensures the detoxification of ammonia by converting it to urea for excretion.</text>
</comment>
<dbReference type="OrthoDB" id="10252326at2759"/>
<keyword evidence="9 16" id="KW-0808">Transferase</keyword>
<dbReference type="CTD" id="5009"/>
<comment type="pathway">
    <text evidence="2">Nitrogen metabolism; urea cycle; L-citrulline from L-ornithine and carbamoyl phosphate: step 1/1.</text>
</comment>
<dbReference type="InterPro" id="IPR006131">
    <property type="entry name" value="Asp_carbamoyltransf_Asp/Orn-bd"/>
</dbReference>
<dbReference type="EC" id="2.1.3.3" evidence="5"/>
<evidence type="ECO:0000256" key="6">
    <source>
        <dbReference type="ARBA" id="ARBA00022436"/>
    </source>
</evidence>
<dbReference type="FunFam" id="3.40.50.1370:FF:000010">
    <property type="entry name" value="Ornithine carbamoyltransferase, mitochondrial"/>
    <property type="match status" value="1"/>
</dbReference>
<dbReference type="Proteomes" id="UP000515202">
    <property type="component" value="Unplaced"/>
</dbReference>
<dbReference type="PROSITE" id="PS00097">
    <property type="entry name" value="CARBAMOYLTRANSFERASE"/>
    <property type="match status" value="1"/>
</dbReference>
<dbReference type="GO" id="GO:0042450">
    <property type="term" value="P:L-arginine biosynthetic process via ornithine"/>
    <property type="evidence" value="ECO:0007669"/>
    <property type="project" value="TreeGrafter"/>
</dbReference>